<dbReference type="Proteomes" id="UP000542813">
    <property type="component" value="Unassembled WGS sequence"/>
</dbReference>
<evidence type="ECO:0000313" key="2">
    <source>
        <dbReference type="EMBL" id="MBB5791621.1"/>
    </source>
</evidence>
<name>A0A7W9LPT4_9ACTN</name>
<dbReference type="Gene3D" id="2.30.40.10">
    <property type="entry name" value="Urease, subunit C, domain 1"/>
    <property type="match status" value="1"/>
</dbReference>
<dbReference type="PROSITE" id="PS51318">
    <property type="entry name" value="TAT"/>
    <property type="match status" value="1"/>
</dbReference>
<accession>A0A7W9LPT4</accession>
<sequence length="512" mass="55547">MGDVDRRTLLAWLGGTALGAGVTGWPGLRSAAAAEAAMPAGAGAGVTVLTGATLVDGTGSGPRRATVVLAGERILAVGRGTDVPEIAGVRVVDLGGKFLVPGLWDLHTHSAEVADTFPPMHLVYGVTGIREMRGSAETHEVWRRVRRGDLDGPSMVIASKVLDGPDSRNPFSVPIVTAADARRAVHEARAEGADVVKVYSFMDRPTHAAIAREAARVGLRIAGHSPSPISVQDVVAAGQLSIEHNYGMHLSTSTRRDEYFARLEAMPDDADDPNWWGWQASQLEREAFRTYSPDHAAELGTLLAEHGAWHVPTLAVESSISIHPSKHLDDPERVALMERFMPRALREEWLAWIEAWPAWTPEREALELEYFDAKLRLAGDLAAAGRERRRGHRLRHPVRLPRPGRARRAGAAGAGRTVADARPAGRHPRRGALCRARGRGRHRHRGPARRSARARRRPAGRHPQHPAHPRRRRAWPVPGSRPAAADLRPAGAGRPGGLTVSRGRTRCPRGRS</sequence>
<comment type="caution">
    <text evidence="2">The sequence shown here is derived from an EMBL/GenBank/DDBJ whole genome shotgun (WGS) entry which is preliminary data.</text>
</comment>
<dbReference type="SUPFAM" id="SSF51556">
    <property type="entry name" value="Metallo-dependent hydrolases"/>
    <property type="match status" value="1"/>
</dbReference>
<evidence type="ECO:0000256" key="1">
    <source>
        <dbReference type="SAM" id="MobiDB-lite"/>
    </source>
</evidence>
<keyword evidence="3" id="KW-1185">Reference proteome</keyword>
<feature type="compositionally biased region" description="Basic residues" evidence="1">
    <location>
        <begin position="503"/>
        <end position="512"/>
    </location>
</feature>
<dbReference type="AlphaFoldDB" id="A0A7W9LPT4"/>
<protein>
    <recommendedName>
        <fullName evidence="4">Amidohydrolase-related domain-containing protein</fullName>
    </recommendedName>
</protein>
<dbReference type="InterPro" id="IPR032466">
    <property type="entry name" value="Metal_Hydrolase"/>
</dbReference>
<feature type="compositionally biased region" description="Basic residues" evidence="1">
    <location>
        <begin position="424"/>
        <end position="474"/>
    </location>
</feature>
<dbReference type="PANTHER" id="PTHR43135">
    <property type="entry name" value="ALPHA-D-RIBOSE 1-METHYLPHOSPHONATE 5-TRIPHOSPHATE DIPHOSPHATASE"/>
    <property type="match status" value="1"/>
</dbReference>
<dbReference type="InterPro" id="IPR006311">
    <property type="entry name" value="TAT_signal"/>
</dbReference>
<gene>
    <name evidence="2" type="ORF">HD601_006196</name>
</gene>
<organism evidence="2 3">
    <name type="scientific">Jiangella mangrovi</name>
    <dbReference type="NCBI Taxonomy" id="1524084"/>
    <lineage>
        <taxon>Bacteria</taxon>
        <taxon>Bacillati</taxon>
        <taxon>Actinomycetota</taxon>
        <taxon>Actinomycetes</taxon>
        <taxon>Jiangellales</taxon>
        <taxon>Jiangellaceae</taxon>
        <taxon>Jiangella</taxon>
    </lineage>
</organism>
<proteinExistence type="predicted"/>
<evidence type="ECO:0008006" key="4">
    <source>
        <dbReference type="Google" id="ProtNLM"/>
    </source>
</evidence>
<dbReference type="PANTHER" id="PTHR43135:SF3">
    <property type="entry name" value="ALPHA-D-RIBOSE 1-METHYLPHOSPHONATE 5-TRIPHOSPHATE DIPHOSPHATASE"/>
    <property type="match status" value="1"/>
</dbReference>
<dbReference type="GO" id="GO:0016810">
    <property type="term" value="F:hydrolase activity, acting on carbon-nitrogen (but not peptide) bonds"/>
    <property type="evidence" value="ECO:0007669"/>
    <property type="project" value="InterPro"/>
</dbReference>
<evidence type="ECO:0000313" key="3">
    <source>
        <dbReference type="Proteomes" id="UP000542813"/>
    </source>
</evidence>
<feature type="compositionally biased region" description="Low complexity" evidence="1">
    <location>
        <begin position="409"/>
        <end position="422"/>
    </location>
</feature>
<dbReference type="InterPro" id="IPR051781">
    <property type="entry name" value="Metallo-dep_Hydrolase"/>
</dbReference>
<dbReference type="EMBL" id="JACHMM010000001">
    <property type="protein sequence ID" value="MBB5791621.1"/>
    <property type="molecule type" value="Genomic_DNA"/>
</dbReference>
<dbReference type="SUPFAM" id="SSF51338">
    <property type="entry name" value="Composite domain of metallo-dependent hydrolases"/>
    <property type="match status" value="1"/>
</dbReference>
<feature type="region of interest" description="Disordered" evidence="1">
    <location>
        <begin position="384"/>
        <end position="512"/>
    </location>
</feature>
<dbReference type="InterPro" id="IPR011059">
    <property type="entry name" value="Metal-dep_hydrolase_composite"/>
</dbReference>
<reference evidence="2 3" key="1">
    <citation type="submission" date="2020-08" db="EMBL/GenBank/DDBJ databases">
        <title>Sequencing the genomes of 1000 actinobacteria strains.</title>
        <authorList>
            <person name="Klenk H.-P."/>
        </authorList>
    </citation>
    <scope>NUCLEOTIDE SEQUENCE [LARGE SCALE GENOMIC DNA]</scope>
    <source>
        <strain evidence="2 3">DSM 102122</strain>
    </source>
</reference>
<feature type="compositionally biased region" description="Basic residues" evidence="1">
    <location>
        <begin position="387"/>
        <end position="408"/>
    </location>
</feature>
<dbReference type="Gene3D" id="3.40.50.10910">
    <property type="entry name" value="Amidohydrolase"/>
    <property type="match status" value="1"/>
</dbReference>